<evidence type="ECO:0000256" key="9">
    <source>
        <dbReference type="PROSITE-ProRule" id="PRU00175"/>
    </source>
</evidence>
<feature type="region of interest" description="Disordered" evidence="10">
    <location>
        <begin position="225"/>
        <end position="279"/>
    </location>
</feature>
<dbReference type="PANTHER" id="PTHR22937:SF213">
    <property type="entry name" value="RING-TYPE E3 UBIQUITIN TRANSFERASE"/>
    <property type="match status" value="1"/>
</dbReference>
<organism evidence="12 13">
    <name type="scientific">Setaria viridis</name>
    <name type="common">Green bristlegrass</name>
    <name type="synonym">Setaria italica subsp. viridis</name>
    <dbReference type="NCBI Taxonomy" id="4556"/>
    <lineage>
        <taxon>Eukaryota</taxon>
        <taxon>Viridiplantae</taxon>
        <taxon>Streptophyta</taxon>
        <taxon>Embryophyta</taxon>
        <taxon>Tracheophyta</taxon>
        <taxon>Spermatophyta</taxon>
        <taxon>Magnoliopsida</taxon>
        <taxon>Liliopsida</taxon>
        <taxon>Poales</taxon>
        <taxon>Poaceae</taxon>
        <taxon>PACMAD clade</taxon>
        <taxon>Panicoideae</taxon>
        <taxon>Panicodae</taxon>
        <taxon>Paniceae</taxon>
        <taxon>Cenchrinae</taxon>
        <taxon>Setaria</taxon>
    </lineage>
</organism>
<dbReference type="GO" id="GO:0008270">
    <property type="term" value="F:zinc ion binding"/>
    <property type="evidence" value="ECO:0007669"/>
    <property type="project" value="UniProtKB-KW"/>
</dbReference>
<evidence type="ECO:0000256" key="5">
    <source>
        <dbReference type="ARBA" id="ARBA00022723"/>
    </source>
</evidence>
<sequence length="707" mass="76882">MQHNRITMLSSSETCQLGSNSSNPAIDQQNLHPNNSTADEQILLPNALESESYPHYLLNSHEVGMPSGSLIGQQNTSLSLWESAGSSSRGCLVDHGNFFQAKGEHLAPSLSIGGPLSIDRRRHEANSSLPSHNLNIDLNVNQADQFGSDDVDLVHSNGQSRTTTVSAHRGSSLTERILHHGISSDDIGSSSRNADCFEGASGQEVHLLDSHHPTFKRKYIDGCHAESSANGSSRNRHQNNNTLLSPPTTCENSTMSASTNFSVPYPPVEQLNQSTNISSSSSLSDHYSLYSDLHENEFVRSTRMRISPSDYEQSLPNLSPEGSFRCSAYQPTQSSFIPVQPRQMSSSAGSHSRPHVPAVTQFSQNLHRPSNVSFGSRIGSSSSSAGNGSSSRSAIQISASQDPSTSLMGSDYPEHLLLGSSFFNADSTNFLSAPGSRSNQQNSGSSSGSMLRAAVNVGSQQAPGFSASQPSTSLRGSADMSRRSLISAGVSHSRSSSIALQHRGTSSTSHEVRGHQPGSSSRAHQQHYLRAGHPAIDRQNSGYLDLQSFMQTIAASREGGRPISELRNVFDQFRQGRNARLEDLLLIDRSLIMRRANLVDRHRDMRLDVDNMSYEELLALGERIGYVNTGLSEEKIMSTLTQWKYAIRPLEDAPTGVEPCCICQEDYVEGEDLGRLDCGHDFHTVCIKQWLVIKNLCPICKKTALGT</sequence>
<dbReference type="SMART" id="SM00184">
    <property type="entry name" value="RING"/>
    <property type="match status" value="1"/>
</dbReference>
<dbReference type="PROSITE" id="PS50089">
    <property type="entry name" value="ZF_RING_2"/>
    <property type="match status" value="1"/>
</dbReference>
<dbReference type="Proteomes" id="UP000298652">
    <property type="component" value="Chromosome 7"/>
</dbReference>
<keyword evidence="7" id="KW-0833">Ubl conjugation pathway</keyword>
<evidence type="ECO:0000256" key="8">
    <source>
        <dbReference type="ARBA" id="ARBA00022833"/>
    </source>
</evidence>
<dbReference type="Gene3D" id="3.30.40.10">
    <property type="entry name" value="Zinc/RING finger domain, C3HC4 (zinc finger)"/>
    <property type="match status" value="1"/>
</dbReference>
<feature type="region of interest" description="Disordered" evidence="10">
    <location>
        <begin position="361"/>
        <end position="408"/>
    </location>
</feature>
<dbReference type="GO" id="GO:0010228">
    <property type="term" value="P:vegetative to reproductive phase transition of meristem"/>
    <property type="evidence" value="ECO:0007669"/>
    <property type="project" value="UniProtKB-ARBA"/>
</dbReference>
<feature type="compositionally biased region" description="Polar residues" evidence="10">
    <location>
        <begin position="227"/>
        <end position="262"/>
    </location>
</feature>
<dbReference type="InterPro" id="IPR001841">
    <property type="entry name" value="Znf_RING"/>
</dbReference>
<keyword evidence="13" id="KW-1185">Reference proteome</keyword>
<evidence type="ECO:0000313" key="12">
    <source>
        <dbReference type="EMBL" id="TKW03367.1"/>
    </source>
</evidence>
<evidence type="ECO:0000259" key="11">
    <source>
        <dbReference type="PROSITE" id="PS50089"/>
    </source>
</evidence>
<comment type="pathway">
    <text evidence="2">Protein modification; protein ubiquitination.</text>
</comment>
<feature type="compositionally biased region" description="Low complexity" evidence="10">
    <location>
        <begin position="370"/>
        <end position="401"/>
    </location>
</feature>
<dbReference type="GO" id="GO:0043161">
    <property type="term" value="P:proteasome-mediated ubiquitin-dependent protein catabolic process"/>
    <property type="evidence" value="ECO:0007669"/>
    <property type="project" value="UniProtKB-ARBA"/>
</dbReference>
<dbReference type="EMBL" id="CM016558">
    <property type="protein sequence ID" value="TKW03367.1"/>
    <property type="molecule type" value="Genomic_DNA"/>
</dbReference>
<dbReference type="SUPFAM" id="SSF57850">
    <property type="entry name" value="RING/U-box"/>
    <property type="match status" value="1"/>
</dbReference>
<dbReference type="Pfam" id="PF13639">
    <property type="entry name" value="zf-RING_2"/>
    <property type="match status" value="1"/>
</dbReference>
<feature type="region of interest" description="Disordered" evidence="10">
    <location>
        <begin position="460"/>
        <end position="526"/>
    </location>
</feature>
<dbReference type="EC" id="2.3.2.27" evidence="3"/>
<dbReference type="Gramene" id="TKW03367">
    <property type="protein sequence ID" value="TKW03367"/>
    <property type="gene ID" value="SEVIR_7G019200v2"/>
</dbReference>
<accession>A0A4U6U035</accession>
<feature type="compositionally biased region" description="Polar residues" evidence="10">
    <location>
        <begin position="460"/>
        <end position="475"/>
    </location>
</feature>
<dbReference type="AlphaFoldDB" id="A0A4U6U035"/>
<reference evidence="12" key="1">
    <citation type="submission" date="2019-03" db="EMBL/GenBank/DDBJ databases">
        <title>WGS assembly of Setaria viridis.</title>
        <authorList>
            <person name="Huang P."/>
            <person name="Jenkins J."/>
            <person name="Grimwood J."/>
            <person name="Barry K."/>
            <person name="Healey A."/>
            <person name="Mamidi S."/>
            <person name="Sreedasyam A."/>
            <person name="Shu S."/>
            <person name="Feldman M."/>
            <person name="Wu J."/>
            <person name="Yu Y."/>
            <person name="Chen C."/>
            <person name="Johnson J."/>
            <person name="Rokhsar D."/>
            <person name="Baxter I."/>
            <person name="Schmutz J."/>
            <person name="Brutnell T."/>
            <person name="Kellogg E."/>
        </authorList>
    </citation>
    <scope>NUCLEOTIDE SEQUENCE [LARGE SCALE GENOMIC DNA]</scope>
</reference>
<protein>
    <recommendedName>
        <fullName evidence="3">RING-type E3 ubiquitin transferase</fullName>
        <ecNumber evidence="3">2.3.2.27</ecNumber>
    </recommendedName>
</protein>
<feature type="compositionally biased region" description="Polar residues" evidence="10">
    <location>
        <begin position="490"/>
        <end position="509"/>
    </location>
</feature>
<name>A0A4U6U035_SETVI</name>
<dbReference type="PANTHER" id="PTHR22937">
    <property type="entry name" value="E3 UBIQUITIN-PROTEIN LIGASE RNF165"/>
    <property type="match status" value="1"/>
</dbReference>
<evidence type="ECO:0000313" key="13">
    <source>
        <dbReference type="Proteomes" id="UP000298652"/>
    </source>
</evidence>
<evidence type="ECO:0000256" key="7">
    <source>
        <dbReference type="ARBA" id="ARBA00022786"/>
    </source>
</evidence>
<dbReference type="InterPro" id="IPR045191">
    <property type="entry name" value="MBR1/2-like"/>
</dbReference>
<evidence type="ECO:0000256" key="4">
    <source>
        <dbReference type="ARBA" id="ARBA00022679"/>
    </source>
</evidence>
<evidence type="ECO:0000256" key="6">
    <source>
        <dbReference type="ARBA" id="ARBA00022771"/>
    </source>
</evidence>
<proteinExistence type="predicted"/>
<evidence type="ECO:0000256" key="3">
    <source>
        <dbReference type="ARBA" id="ARBA00012483"/>
    </source>
</evidence>
<evidence type="ECO:0000256" key="1">
    <source>
        <dbReference type="ARBA" id="ARBA00000900"/>
    </source>
</evidence>
<keyword evidence="5" id="KW-0479">Metal-binding</keyword>
<dbReference type="GO" id="GO:0061630">
    <property type="term" value="F:ubiquitin protein ligase activity"/>
    <property type="evidence" value="ECO:0007669"/>
    <property type="project" value="UniProtKB-EC"/>
</dbReference>
<keyword evidence="4" id="KW-0808">Transferase</keyword>
<feature type="region of interest" description="Disordered" evidence="10">
    <location>
        <begin position="1"/>
        <end position="36"/>
    </location>
</feature>
<dbReference type="FunFam" id="3.30.40.10:FF:000309">
    <property type="entry name" value="E3 ubiquitin-protein ligase MBR2"/>
    <property type="match status" value="1"/>
</dbReference>
<dbReference type="OMA" id="FVRSTRM"/>
<keyword evidence="6 9" id="KW-0863">Zinc-finger</keyword>
<keyword evidence="8" id="KW-0862">Zinc</keyword>
<evidence type="ECO:0000256" key="10">
    <source>
        <dbReference type="SAM" id="MobiDB-lite"/>
    </source>
</evidence>
<comment type="catalytic activity">
    <reaction evidence="1">
        <text>S-ubiquitinyl-[E2 ubiquitin-conjugating enzyme]-L-cysteine + [acceptor protein]-L-lysine = [E2 ubiquitin-conjugating enzyme]-L-cysteine + N(6)-ubiquitinyl-[acceptor protein]-L-lysine.</text>
        <dbReference type="EC" id="2.3.2.27"/>
    </reaction>
</comment>
<evidence type="ECO:0000256" key="2">
    <source>
        <dbReference type="ARBA" id="ARBA00004906"/>
    </source>
</evidence>
<feature type="domain" description="RING-type" evidence="11">
    <location>
        <begin position="660"/>
        <end position="701"/>
    </location>
</feature>
<dbReference type="InterPro" id="IPR013083">
    <property type="entry name" value="Znf_RING/FYVE/PHD"/>
</dbReference>
<gene>
    <name evidence="12" type="ORF">SEVIR_7G019200v2</name>
</gene>